<feature type="compositionally biased region" description="Acidic residues" evidence="1">
    <location>
        <begin position="255"/>
        <end position="266"/>
    </location>
</feature>
<feature type="compositionally biased region" description="Basic and acidic residues" evidence="1">
    <location>
        <begin position="901"/>
        <end position="930"/>
    </location>
</feature>
<feature type="region of interest" description="Disordered" evidence="1">
    <location>
        <begin position="726"/>
        <end position="844"/>
    </location>
</feature>
<evidence type="ECO:0000313" key="3">
    <source>
        <dbReference type="Proteomes" id="UP000297245"/>
    </source>
</evidence>
<feature type="region of interest" description="Disordered" evidence="1">
    <location>
        <begin position="206"/>
        <end position="378"/>
    </location>
</feature>
<evidence type="ECO:0000256" key="1">
    <source>
        <dbReference type="SAM" id="MobiDB-lite"/>
    </source>
</evidence>
<feature type="region of interest" description="Disordered" evidence="1">
    <location>
        <begin position="171"/>
        <end position="193"/>
    </location>
</feature>
<name>A0A4S8MGD6_DENBC</name>
<feature type="compositionally biased region" description="Acidic residues" evidence="1">
    <location>
        <begin position="360"/>
        <end position="369"/>
    </location>
</feature>
<feature type="compositionally biased region" description="Acidic residues" evidence="1">
    <location>
        <begin position="293"/>
        <end position="306"/>
    </location>
</feature>
<feature type="compositionally biased region" description="Basic and acidic residues" evidence="1">
    <location>
        <begin position="267"/>
        <end position="281"/>
    </location>
</feature>
<reference evidence="2 3" key="1">
    <citation type="journal article" date="2019" name="Nat. Ecol. Evol.">
        <title>Megaphylogeny resolves global patterns of mushroom evolution.</title>
        <authorList>
            <person name="Varga T."/>
            <person name="Krizsan K."/>
            <person name="Foldi C."/>
            <person name="Dima B."/>
            <person name="Sanchez-Garcia M."/>
            <person name="Sanchez-Ramirez S."/>
            <person name="Szollosi G.J."/>
            <person name="Szarkandi J.G."/>
            <person name="Papp V."/>
            <person name="Albert L."/>
            <person name="Andreopoulos W."/>
            <person name="Angelini C."/>
            <person name="Antonin V."/>
            <person name="Barry K.W."/>
            <person name="Bougher N.L."/>
            <person name="Buchanan P."/>
            <person name="Buyck B."/>
            <person name="Bense V."/>
            <person name="Catcheside P."/>
            <person name="Chovatia M."/>
            <person name="Cooper J."/>
            <person name="Damon W."/>
            <person name="Desjardin D."/>
            <person name="Finy P."/>
            <person name="Geml J."/>
            <person name="Haridas S."/>
            <person name="Hughes K."/>
            <person name="Justo A."/>
            <person name="Karasinski D."/>
            <person name="Kautmanova I."/>
            <person name="Kiss B."/>
            <person name="Kocsube S."/>
            <person name="Kotiranta H."/>
            <person name="LaButti K.M."/>
            <person name="Lechner B.E."/>
            <person name="Liimatainen K."/>
            <person name="Lipzen A."/>
            <person name="Lukacs Z."/>
            <person name="Mihaltcheva S."/>
            <person name="Morgado L.N."/>
            <person name="Niskanen T."/>
            <person name="Noordeloos M.E."/>
            <person name="Ohm R.A."/>
            <person name="Ortiz-Santana B."/>
            <person name="Ovrebo C."/>
            <person name="Racz N."/>
            <person name="Riley R."/>
            <person name="Savchenko A."/>
            <person name="Shiryaev A."/>
            <person name="Soop K."/>
            <person name="Spirin V."/>
            <person name="Szebenyi C."/>
            <person name="Tomsovsky M."/>
            <person name="Tulloss R.E."/>
            <person name="Uehling J."/>
            <person name="Grigoriev I.V."/>
            <person name="Vagvolgyi C."/>
            <person name="Papp T."/>
            <person name="Martin F.M."/>
            <person name="Miettinen O."/>
            <person name="Hibbett D.S."/>
            <person name="Nagy L.G."/>
        </authorList>
    </citation>
    <scope>NUCLEOTIDE SEQUENCE [LARGE SCALE GENOMIC DNA]</scope>
    <source>
        <strain evidence="2 3">CBS 962.96</strain>
    </source>
</reference>
<dbReference type="EMBL" id="ML179088">
    <property type="protein sequence ID" value="THV01532.1"/>
    <property type="molecule type" value="Genomic_DNA"/>
</dbReference>
<dbReference type="Proteomes" id="UP000297245">
    <property type="component" value="Unassembled WGS sequence"/>
</dbReference>
<feature type="compositionally biased region" description="Basic residues" evidence="1">
    <location>
        <begin position="931"/>
        <end position="942"/>
    </location>
</feature>
<proteinExistence type="predicted"/>
<feature type="compositionally biased region" description="Basic and acidic residues" evidence="1">
    <location>
        <begin position="943"/>
        <end position="1044"/>
    </location>
</feature>
<feature type="compositionally biased region" description="Basic and acidic residues" evidence="1">
    <location>
        <begin position="1054"/>
        <end position="1080"/>
    </location>
</feature>
<gene>
    <name evidence="2" type="ORF">K435DRAFT_793253</name>
</gene>
<dbReference type="OrthoDB" id="3069467at2759"/>
<dbReference type="AlphaFoldDB" id="A0A4S8MGD6"/>
<feature type="compositionally biased region" description="Polar residues" evidence="1">
    <location>
        <begin position="798"/>
        <end position="812"/>
    </location>
</feature>
<organism evidence="2 3">
    <name type="scientific">Dendrothele bispora (strain CBS 962.96)</name>
    <dbReference type="NCBI Taxonomy" id="1314807"/>
    <lineage>
        <taxon>Eukaryota</taxon>
        <taxon>Fungi</taxon>
        <taxon>Dikarya</taxon>
        <taxon>Basidiomycota</taxon>
        <taxon>Agaricomycotina</taxon>
        <taxon>Agaricomycetes</taxon>
        <taxon>Agaricomycetidae</taxon>
        <taxon>Agaricales</taxon>
        <taxon>Agaricales incertae sedis</taxon>
        <taxon>Dendrothele</taxon>
    </lineage>
</organism>
<protein>
    <submittedName>
        <fullName evidence="2">Uncharacterized protein</fullName>
    </submittedName>
</protein>
<keyword evidence="3" id="KW-1185">Reference proteome</keyword>
<evidence type="ECO:0000313" key="2">
    <source>
        <dbReference type="EMBL" id="THV01532.1"/>
    </source>
</evidence>
<sequence>MHFDVPASTCRVTGTCRYLRSGSGKSGSGFPRENEVKDITDWVQQSLKDRFSSSWSSVIDAAGREDDEEDPFATLTRTYDKAVEVLSLSVEELSILLKDQPQAFVSPQVDIPLRSMSPKTGRARTNSTNADLCEVVASKNRVRFTTPQRLPSSLHEAGPIAGVADAPALSSPMDAWVPSEGAEYPEAPLDHTQTDENMNVNMAQDGQEAERGNELQQQVGEAEDKAIGDATAVSRRSKRSRLTKSYQYQRADGDSVVESDSGEDDDYQRTVEEERKKEESRRRRKGLSPLPPDNEDEDEDDDELEDPPIHSGKRHYGEGTKKSRKRDETRPKTGDEDGERKKGHEGGGSKKSEGTKATIDDPEDSDEETLGGKPGVVDAATRAEAQRNLEEYEAKQEALARAAGKPVSAIYRVAGDSRRRLRGWNLWNLWQKWLVHEEGGQMQGEKPNEEAFHWLVEWYEPLYEADARPLIQKGLTKRQIEKVAQEFNSNSRHANRNLGVCCFGFIVDLYGDHSVMFGAGKEFEDMRARSHSQLSQYLTDVVAMLRNSSVNIRLGVDANSDHRWITAQAASIPLNSGKDAHRSFIPLVMRYDLSRFAPNEAWKKGKFKWNDFADLAFRHQARIINWHKLVGVPGTTLREFKNTVPMPIIYEMTGPRLKELHQHASRYENGDDEVDILKEVDKNALRLVEWSQAEKELPLELQGEIPIVVATDGKTLTRVKNSKQWALQASSDTEDPKRKRKSKAKQKSLPSRSPSPSCSRSKSPIGSPAQVPNQEPFRARSDSPLGSPSRGRSDHRSNVSGPNPPSHSTSLTRGDRVQSPTGAHDDSRSNSNGGSRGDINMDDMVWDDTVQDLVHKDTLGIAETPVPTPKYGVIKPKKTGGHKRKREHSRQPTSGSDSASESERLPKKKRLDKDQDRTQVIGRDKEEREDRKRRKEKRRRDKREKEERKRERREKKEKEREREQREEREKSKERSGKKNGKDSEKRRERRGEKGSEERRSGKDSKERGERRNGKKKIVSDDRKNRNKERDSEQTMKAGGEKSRVGDGTNVGGGEKGRDEKNIRPGKDQKDKGKGKEVVKS</sequence>
<feature type="compositionally biased region" description="Low complexity" evidence="1">
    <location>
        <begin position="747"/>
        <end position="768"/>
    </location>
</feature>
<feature type="compositionally biased region" description="Basic residues" evidence="1">
    <location>
        <begin position="875"/>
        <end position="888"/>
    </location>
</feature>
<feature type="compositionally biased region" description="Basic and acidic residues" evidence="1">
    <location>
        <begin position="315"/>
        <end position="354"/>
    </location>
</feature>
<feature type="region of interest" description="Disordered" evidence="1">
    <location>
        <begin position="859"/>
        <end position="1080"/>
    </location>
</feature>
<accession>A0A4S8MGD6</accession>